<evidence type="ECO:0000256" key="2">
    <source>
        <dbReference type="ARBA" id="ARBA00022670"/>
    </source>
</evidence>
<dbReference type="InterPro" id="IPR001461">
    <property type="entry name" value="Aspartic_peptidase_A1"/>
</dbReference>
<dbReference type="PRINTS" id="PR00792">
    <property type="entry name" value="PEPSIN"/>
</dbReference>
<evidence type="ECO:0000256" key="3">
    <source>
        <dbReference type="ARBA" id="ARBA00022750"/>
    </source>
</evidence>
<keyword evidence="8" id="KW-0732">Signal</keyword>
<comment type="similarity">
    <text evidence="1 7">Belongs to the peptidase A1 family.</text>
</comment>
<dbReference type="InterPro" id="IPR034163">
    <property type="entry name" value="Aspergillopepsin-like_cat_dom"/>
</dbReference>
<gene>
    <name evidence="10" type="ORF">FN846DRAFT_946283</name>
</gene>
<feature type="active site" evidence="5">
    <location>
        <position position="285"/>
    </location>
</feature>
<dbReference type="FunFam" id="2.40.70.10:FF:000026">
    <property type="entry name" value="Endothiapepsin"/>
    <property type="match status" value="1"/>
</dbReference>
<dbReference type="Proteomes" id="UP000326924">
    <property type="component" value="Unassembled WGS sequence"/>
</dbReference>
<evidence type="ECO:0000256" key="1">
    <source>
        <dbReference type="ARBA" id="ARBA00007447"/>
    </source>
</evidence>
<sequence length="394" mass="41538">MVYIGRLAVAVAAFLTAAEASPIIQRPKNSTFSIQQISNPNYKRNGTRALQKAYAKYGITKGLVSVQSSVGGDVTATPESDDNEYLCPVTIGGQTLNLDFDSGSSDLWVFSTSTPSSEQQSHTIYNPAKSSTFKELNGFTWQISYGDGSGASGTVGTDTVTVGGLTVKNQAVELATAVSSEFVTDSANNGLLGLAWSNLNTVEPTQQQTFFANAGPQLQQNVFTADLRHDQPGSYDFGFIDTSKFQGNLNYVPVDNSQGFWQFTVDGYAVGDGATGGNSFSAIADTGTTLLLLDDNIVSDYYSQISSAQNSNSAGGFVFDCTEDVPDLTLQIGDYAAVVPGSLLNFSQNGDGTCFGGIQSDGGQGFAILGDVFLKAQFTVFDQGNVQLGFAPKA</sequence>
<evidence type="ECO:0000313" key="11">
    <source>
        <dbReference type="Proteomes" id="UP000326924"/>
    </source>
</evidence>
<evidence type="ECO:0000256" key="8">
    <source>
        <dbReference type="SAM" id="SignalP"/>
    </source>
</evidence>
<dbReference type="InParanoid" id="A0A5J5EYT8"/>
<reference evidence="10 11" key="1">
    <citation type="submission" date="2019-09" db="EMBL/GenBank/DDBJ databases">
        <title>Draft genome of the ectomycorrhizal ascomycete Sphaerosporella brunnea.</title>
        <authorList>
            <consortium name="DOE Joint Genome Institute"/>
            <person name="Benucci G.M."/>
            <person name="Marozzi G."/>
            <person name="Antonielli L."/>
            <person name="Sanchez S."/>
            <person name="Marco P."/>
            <person name="Wang X."/>
            <person name="Falini L.B."/>
            <person name="Barry K."/>
            <person name="Haridas S."/>
            <person name="Lipzen A."/>
            <person name="Labutti K."/>
            <person name="Grigoriev I.V."/>
            <person name="Murat C."/>
            <person name="Martin F."/>
            <person name="Albertini E."/>
            <person name="Donnini D."/>
            <person name="Bonito G."/>
        </authorList>
    </citation>
    <scope>NUCLEOTIDE SEQUENCE [LARGE SCALE GENOMIC DNA]</scope>
    <source>
        <strain evidence="10 11">Sb_GMNB300</strain>
    </source>
</reference>
<feature type="disulfide bond" evidence="6">
    <location>
        <begin position="321"/>
        <end position="354"/>
    </location>
</feature>
<dbReference type="InterPro" id="IPR001969">
    <property type="entry name" value="Aspartic_peptidase_AS"/>
</dbReference>
<dbReference type="Pfam" id="PF00026">
    <property type="entry name" value="Asp"/>
    <property type="match status" value="1"/>
</dbReference>
<dbReference type="FunFam" id="2.40.70.10:FF:000024">
    <property type="entry name" value="Endothiapepsin"/>
    <property type="match status" value="1"/>
</dbReference>
<proteinExistence type="inferred from homology"/>
<evidence type="ECO:0000256" key="5">
    <source>
        <dbReference type="PIRSR" id="PIRSR601461-1"/>
    </source>
</evidence>
<organism evidence="10 11">
    <name type="scientific">Sphaerosporella brunnea</name>
    <dbReference type="NCBI Taxonomy" id="1250544"/>
    <lineage>
        <taxon>Eukaryota</taxon>
        <taxon>Fungi</taxon>
        <taxon>Dikarya</taxon>
        <taxon>Ascomycota</taxon>
        <taxon>Pezizomycotina</taxon>
        <taxon>Pezizomycetes</taxon>
        <taxon>Pezizales</taxon>
        <taxon>Pyronemataceae</taxon>
        <taxon>Sphaerosporella</taxon>
    </lineage>
</organism>
<evidence type="ECO:0000256" key="6">
    <source>
        <dbReference type="PIRSR" id="PIRSR601461-2"/>
    </source>
</evidence>
<evidence type="ECO:0000256" key="4">
    <source>
        <dbReference type="ARBA" id="ARBA00022801"/>
    </source>
</evidence>
<comment type="caution">
    <text evidence="10">The sequence shown here is derived from an EMBL/GenBank/DDBJ whole genome shotgun (WGS) entry which is preliminary data.</text>
</comment>
<dbReference type="Gene3D" id="2.40.70.10">
    <property type="entry name" value="Acid Proteases"/>
    <property type="match status" value="2"/>
</dbReference>
<protein>
    <submittedName>
        <fullName evidence="10">Aspartic endopeptidase Pep1</fullName>
    </submittedName>
</protein>
<keyword evidence="11" id="KW-1185">Reference proteome</keyword>
<dbReference type="CDD" id="cd06097">
    <property type="entry name" value="Aspergillopepsin_like"/>
    <property type="match status" value="1"/>
</dbReference>
<dbReference type="OrthoDB" id="2747330at2759"/>
<dbReference type="GO" id="GO:0006508">
    <property type="term" value="P:proteolysis"/>
    <property type="evidence" value="ECO:0007669"/>
    <property type="project" value="UniProtKB-KW"/>
</dbReference>
<evidence type="ECO:0000313" key="10">
    <source>
        <dbReference type="EMBL" id="KAA8907996.1"/>
    </source>
</evidence>
<feature type="domain" description="Peptidase A1" evidence="9">
    <location>
        <begin position="85"/>
        <end position="391"/>
    </location>
</feature>
<evidence type="ECO:0000259" key="9">
    <source>
        <dbReference type="PROSITE" id="PS51767"/>
    </source>
</evidence>
<feature type="chain" id="PRO_5023899937" evidence="8">
    <location>
        <begin position="21"/>
        <end position="394"/>
    </location>
</feature>
<dbReference type="PROSITE" id="PS00141">
    <property type="entry name" value="ASP_PROTEASE"/>
    <property type="match status" value="2"/>
</dbReference>
<dbReference type="PANTHER" id="PTHR47966">
    <property type="entry name" value="BETA-SITE APP-CLEAVING ENZYME, ISOFORM A-RELATED"/>
    <property type="match status" value="1"/>
</dbReference>
<name>A0A5J5EYT8_9PEZI</name>
<keyword evidence="2 7" id="KW-0645">Protease</keyword>
<dbReference type="GO" id="GO:0004190">
    <property type="term" value="F:aspartic-type endopeptidase activity"/>
    <property type="evidence" value="ECO:0007669"/>
    <property type="project" value="UniProtKB-KW"/>
</dbReference>
<dbReference type="InterPro" id="IPR033121">
    <property type="entry name" value="PEPTIDASE_A1"/>
</dbReference>
<keyword evidence="6" id="KW-1015">Disulfide bond</keyword>
<evidence type="ECO:0000256" key="7">
    <source>
        <dbReference type="RuleBase" id="RU000454"/>
    </source>
</evidence>
<keyword evidence="3 7" id="KW-0064">Aspartyl protease</keyword>
<keyword evidence="4 7" id="KW-0378">Hydrolase</keyword>
<accession>A0A5J5EYT8</accession>
<feature type="signal peptide" evidence="8">
    <location>
        <begin position="1"/>
        <end position="20"/>
    </location>
</feature>
<dbReference type="AlphaFoldDB" id="A0A5J5EYT8"/>
<dbReference type="InterPro" id="IPR021109">
    <property type="entry name" value="Peptidase_aspartic_dom_sf"/>
</dbReference>
<dbReference type="SUPFAM" id="SSF50630">
    <property type="entry name" value="Acid proteases"/>
    <property type="match status" value="1"/>
</dbReference>
<feature type="active site" evidence="5">
    <location>
        <position position="101"/>
    </location>
</feature>
<dbReference type="PROSITE" id="PS51767">
    <property type="entry name" value="PEPTIDASE_A1"/>
    <property type="match status" value="1"/>
</dbReference>
<dbReference type="PANTHER" id="PTHR47966:SF1">
    <property type="entry name" value="ASPARTYL PROTEINASE"/>
    <property type="match status" value="1"/>
</dbReference>
<dbReference type="EMBL" id="VXIS01000074">
    <property type="protein sequence ID" value="KAA8907996.1"/>
    <property type="molecule type" value="Genomic_DNA"/>
</dbReference>